<evidence type="ECO:0000313" key="1">
    <source>
        <dbReference type="EMBL" id="KAJ9124193.1"/>
    </source>
</evidence>
<sequence length="251" mass="28014">MRKYNTYGGPSNSYLLRRYGHIDALPLPPVLLKKLSPELRTWPHGNIADDFEISGQDVLEAVVAHWKQTRKGKTTEVEKTAHRDALLERVDRWLEASGFGDTFVVEYDVDEVLDEMIPFVKLLIMDSATFEAGKAKQKIPKSKIDGDDEGKQVVRILKTVLNTQRQGMGGDAKAILSALEKHATEPLPLNQYHAYAIKAAIYRLLHVAEKALDDKLKDAIKSAQEKAKSGNSKKRSHTDNKGGSSKKPKAK</sequence>
<dbReference type="Proteomes" id="UP001243375">
    <property type="component" value="Unassembled WGS sequence"/>
</dbReference>
<name>A0ACC2XJL4_9TREE</name>
<protein>
    <submittedName>
        <fullName evidence="1">Uncharacterized protein</fullName>
    </submittedName>
</protein>
<organism evidence="1 2">
    <name type="scientific">Naganishia vaughanmartiniae</name>
    <dbReference type="NCBI Taxonomy" id="1424756"/>
    <lineage>
        <taxon>Eukaryota</taxon>
        <taxon>Fungi</taxon>
        <taxon>Dikarya</taxon>
        <taxon>Basidiomycota</taxon>
        <taxon>Agaricomycotina</taxon>
        <taxon>Tremellomycetes</taxon>
        <taxon>Filobasidiales</taxon>
        <taxon>Filobasidiaceae</taxon>
        <taxon>Naganishia</taxon>
    </lineage>
</organism>
<keyword evidence="2" id="KW-1185">Reference proteome</keyword>
<proteinExistence type="predicted"/>
<dbReference type="EMBL" id="JASBWU010000002">
    <property type="protein sequence ID" value="KAJ9124193.1"/>
    <property type="molecule type" value="Genomic_DNA"/>
</dbReference>
<reference evidence="1" key="1">
    <citation type="submission" date="2023-04" db="EMBL/GenBank/DDBJ databases">
        <title>Draft Genome sequencing of Naganishia species isolated from polar environments using Oxford Nanopore Technology.</title>
        <authorList>
            <person name="Leo P."/>
            <person name="Venkateswaran K."/>
        </authorList>
    </citation>
    <scope>NUCLEOTIDE SEQUENCE</scope>
    <source>
        <strain evidence="1">MNA-CCFEE 5425</strain>
    </source>
</reference>
<gene>
    <name evidence="1" type="ORF">QFC22_000990</name>
</gene>
<evidence type="ECO:0000313" key="2">
    <source>
        <dbReference type="Proteomes" id="UP001243375"/>
    </source>
</evidence>
<comment type="caution">
    <text evidence="1">The sequence shown here is derived from an EMBL/GenBank/DDBJ whole genome shotgun (WGS) entry which is preliminary data.</text>
</comment>
<accession>A0ACC2XJL4</accession>